<name>A0A1Y6DC14_9GAMM</name>
<evidence type="ECO:0000313" key="2">
    <source>
        <dbReference type="EMBL" id="SMF97782.1"/>
    </source>
</evidence>
<protein>
    <submittedName>
        <fullName evidence="2">Uncharacterized protein</fullName>
    </submittedName>
</protein>
<dbReference type="Proteomes" id="UP000192923">
    <property type="component" value="Unassembled WGS sequence"/>
</dbReference>
<gene>
    <name evidence="2" type="ORF">SAMN02949497_0044</name>
</gene>
<dbReference type="RefSeq" id="WP_176225423.1">
    <property type="nucleotide sequence ID" value="NZ_FXAM01000004.1"/>
</dbReference>
<evidence type="ECO:0000256" key="1">
    <source>
        <dbReference type="SAM" id="Phobius"/>
    </source>
</evidence>
<keyword evidence="1" id="KW-0812">Transmembrane</keyword>
<organism evidence="2 3">
    <name type="scientific">Methylomagnum ishizawai</name>
    <dbReference type="NCBI Taxonomy" id="1760988"/>
    <lineage>
        <taxon>Bacteria</taxon>
        <taxon>Pseudomonadati</taxon>
        <taxon>Pseudomonadota</taxon>
        <taxon>Gammaproteobacteria</taxon>
        <taxon>Methylococcales</taxon>
        <taxon>Methylococcaceae</taxon>
        <taxon>Methylomagnum</taxon>
    </lineage>
</organism>
<proteinExistence type="predicted"/>
<accession>A0A1Y6DC14</accession>
<dbReference type="EMBL" id="FXAM01000004">
    <property type="protein sequence ID" value="SMF97782.1"/>
    <property type="molecule type" value="Genomic_DNA"/>
</dbReference>
<evidence type="ECO:0000313" key="3">
    <source>
        <dbReference type="Proteomes" id="UP000192923"/>
    </source>
</evidence>
<dbReference type="AlphaFoldDB" id="A0A1Y6DC14"/>
<keyword evidence="1" id="KW-0472">Membrane</keyword>
<feature type="transmembrane region" description="Helical" evidence="1">
    <location>
        <begin position="20"/>
        <end position="53"/>
    </location>
</feature>
<sequence>MSEENQNAAPIRTTGGKLQVAGVVILAGGVVATVVGGWWGPALLFPGAVIFALGRFME</sequence>
<reference evidence="2 3" key="1">
    <citation type="submission" date="2016-12" db="EMBL/GenBank/DDBJ databases">
        <authorList>
            <person name="Song W.-J."/>
            <person name="Kurnit D.M."/>
        </authorList>
    </citation>
    <scope>NUCLEOTIDE SEQUENCE [LARGE SCALE GENOMIC DNA]</scope>
    <source>
        <strain evidence="2 3">175</strain>
    </source>
</reference>
<keyword evidence="3" id="KW-1185">Reference proteome</keyword>
<keyword evidence="1" id="KW-1133">Transmembrane helix</keyword>